<protein>
    <submittedName>
        <fullName evidence="1">Uncharacterized protein</fullName>
    </submittedName>
</protein>
<reference evidence="1" key="1">
    <citation type="submission" date="2020-04" db="EMBL/GenBank/DDBJ databases">
        <authorList>
            <person name="Chiriac C."/>
            <person name="Salcher M."/>
            <person name="Ghai R."/>
            <person name="Kavagutti S V."/>
        </authorList>
    </citation>
    <scope>NUCLEOTIDE SEQUENCE</scope>
</reference>
<dbReference type="InterPro" id="IPR056209">
    <property type="entry name" value="SU10_adaptor"/>
</dbReference>
<dbReference type="EMBL" id="LR796290">
    <property type="protein sequence ID" value="CAB4134878.1"/>
    <property type="molecule type" value="Genomic_DNA"/>
</dbReference>
<evidence type="ECO:0000313" key="1">
    <source>
        <dbReference type="EMBL" id="CAB4134878.1"/>
    </source>
</evidence>
<sequence length="221" mass="24070">MIPVQDIVTRVSDLLLDADRTDPNTIRWSDAELLRWVNDSRMAILTRRPAACSKVANFTLVAGTQQAIPSDGVQLLDIIRNMGSSGLTPGRAIRRTDRQNIDDHDLNWHAAAQSTEISQFTYDDRSTRVFFVTPPAVAGTQVLGVYASIPTAVASTAENLNIDIENMDAVVNYVCYRAKSKDSQYANAAEAAAYYGAFNDSLGITQQTQASISPNQVGNSV</sequence>
<dbReference type="Pfam" id="PF24175">
    <property type="entry name" value="SU10_adaptor"/>
    <property type="match status" value="1"/>
</dbReference>
<gene>
    <name evidence="1" type="ORF">UFOVP275_28</name>
</gene>
<organism evidence="1">
    <name type="scientific">uncultured Caudovirales phage</name>
    <dbReference type="NCBI Taxonomy" id="2100421"/>
    <lineage>
        <taxon>Viruses</taxon>
        <taxon>Duplodnaviria</taxon>
        <taxon>Heunggongvirae</taxon>
        <taxon>Uroviricota</taxon>
        <taxon>Caudoviricetes</taxon>
        <taxon>Peduoviridae</taxon>
        <taxon>Maltschvirus</taxon>
        <taxon>Maltschvirus maltsch</taxon>
    </lineage>
</organism>
<accession>A0A6J5LJV3</accession>
<proteinExistence type="predicted"/>
<name>A0A6J5LJV3_9CAUD</name>